<evidence type="ECO:0000313" key="1">
    <source>
        <dbReference type="EMBL" id="CAF1944021.1"/>
    </source>
</evidence>
<protein>
    <submittedName>
        <fullName evidence="1">(rape) hypothetical protein</fullName>
    </submittedName>
</protein>
<proteinExistence type="predicted"/>
<dbReference type="EMBL" id="HG994371">
    <property type="protein sequence ID" value="CAF1944021.1"/>
    <property type="molecule type" value="Genomic_DNA"/>
</dbReference>
<reference evidence="1" key="1">
    <citation type="submission" date="2021-01" db="EMBL/GenBank/DDBJ databases">
        <authorList>
            <consortium name="Genoscope - CEA"/>
            <person name="William W."/>
        </authorList>
    </citation>
    <scope>NUCLEOTIDE SEQUENCE</scope>
</reference>
<gene>
    <name evidence="1" type="ORF">DARMORV10_C07P00640.1</name>
</gene>
<accession>A0A816LK13</accession>
<name>A0A816LK13_BRANA</name>
<dbReference type="AlphaFoldDB" id="A0A816LK13"/>
<organism evidence="1">
    <name type="scientific">Brassica napus</name>
    <name type="common">Rape</name>
    <dbReference type="NCBI Taxonomy" id="3708"/>
    <lineage>
        <taxon>Eukaryota</taxon>
        <taxon>Viridiplantae</taxon>
        <taxon>Streptophyta</taxon>
        <taxon>Embryophyta</taxon>
        <taxon>Tracheophyta</taxon>
        <taxon>Spermatophyta</taxon>
        <taxon>Magnoliopsida</taxon>
        <taxon>eudicotyledons</taxon>
        <taxon>Gunneridae</taxon>
        <taxon>Pentapetalae</taxon>
        <taxon>rosids</taxon>
        <taxon>malvids</taxon>
        <taxon>Brassicales</taxon>
        <taxon>Brassicaceae</taxon>
        <taxon>Brassiceae</taxon>
        <taxon>Brassica</taxon>
    </lineage>
</organism>
<dbReference type="Proteomes" id="UP001295469">
    <property type="component" value="Chromosome C07"/>
</dbReference>
<sequence>MIRALLFSGPDVEQSCVTARVDSNLCFTPSNRRLGIVFALRSIATSDLRLSHRNSLCYNYFVVSEKYRWKRRKLQSMKQSRKSLKAFYWRDLAMFQCMRYV</sequence>